<dbReference type="OMA" id="WDENIIV"/>
<keyword evidence="2" id="KW-0677">Repeat</keyword>
<evidence type="ECO:0000313" key="9">
    <source>
        <dbReference type="EnsemblPlants" id="AES95702"/>
    </source>
</evidence>
<evidence type="ECO:0000259" key="6">
    <source>
        <dbReference type="Pfam" id="PF25019"/>
    </source>
</evidence>
<dbReference type="InterPro" id="IPR032675">
    <property type="entry name" value="LRR_dom_sf"/>
</dbReference>
<dbReference type="PROSITE" id="PS51450">
    <property type="entry name" value="LRR"/>
    <property type="match status" value="1"/>
</dbReference>
<reference evidence="8" key="4">
    <citation type="journal article" date="2018" name="Nat. Plants">
        <title>Whole-genome landscape of Medicago truncatula symbiotic genes.</title>
        <authorList>
            <person name="Pecrix Y."/>
            <person name="Gamas P."/>
            <person name="Carrere S."/>
        </authorList>
    </citation>
    <scope>NUCLEOTIDE SEQUENCE</scope>
    <source>
        <tissue evidence="8">Leaves</tissue>
    </source>
</reference>
<dbReference type="SUPFAM" id="SSF52058">
    <property type="entry name" value="L domain-like"/>
    <property type="match status" value="2"/>
</dbReference>
<gene>
    <name evidence="9" type="primary">11407549</name>
    <name evidence="7" type="ordered locus">MTR_5g028420</name>
    <name evidence="8" type="ORF">MtrunA17_Chr5g0410351</name>
</gene>
<dbReference type="SUPFAM" id="SSF52540">
    <property type="entry name" value="P-loop containing nucleoside triphosphate hydrolases"/>
    <property type="match status" value="1"/>
</dbReference>
<dbReference type="InterPro" id="IPR058922">
    <property type="entry name" value="WHD_DRP"/>
</dbReference>
<reference evidence="7 10" key="1">
    <citation type="journal article" date="2011" name="Nature">
        <title>The Medicago genome provides insight into the evolution of rhizobial symbioses.</title>
        <authorList>
            <person name="Young N.D."/>
            <person name="Debelle F."/>
            <person name="Oldroyd G.E."/>
            <person name="Geurts R."/>
            <person name="Cannon S.B."/>
            <person name="Udvardi M.K."/>
            <person name="Benedito V.A."/>
            <person name="Mayer K.F."/>
            <person name="Gouzy J."/>
            <person name="Schoof H."/>
            <person name="Van de Peer Y."/>
            <person name="Proost S."/>
            <person name="Cook D.R."/>
            <person name="Meyers B.C."/>
            <person name="Spannagl M."/>
            <person name="Cheung F."/>
            <person name="De Mita S."/>
            <person name="Krishnakumar V."/>
            <person name="Gundlach H."/>
            <person name="Zhou S."/>
            <person name="Mudge J."/>
            <person name="Bharti A.K."/>
            <person name="Murray J.D."/>
            <person name="Naoumkina M.A."/>
            <person name="Rosen B."/>
            <person name="Silverstein K.A."/>
            <person name="Tang H."/>
            <person name="Rombauts S."/>
            <person name="Zhao P.X."/>
            <person name="Zhou P."/>
            <person name="Barbe V."/>
            <person name="Bardou P."/>
            <person name="Bechner M."/>
            <person name="Bellec A."/>
            <person name="Berger A."/>
            <person name="Berges H."/>
            <person name="Bidwell S."/>
            <person name="Bisseling T."/>
            <person name="Choisne N."/>
            <person name="Couloux A."/>
            <person name="Denny R."/>
            <person name="Deshpande S."/>
            <person name="Dai X."/>
            <person name="Doyle J.J."/>
            <person name="Dudez A.M."/>
            <person name="Farmer A.D."/>
            <person name="Fouteau S."/>
            <person name="Franken C."/>
            <person name="Gibelin C."/>
            <person name="Gish J."/>
            <person name="Goldstein S."/>
            <person name="Gonzalez A.J."/>
            <person name="Green P.J."/>
            <person name="Hallab A."/>
            <person name="Hartog M."/>
            <person name="Hua A."/>
            <person name="Humphray S.J."/>
            <person name="Jeong D.H."/>
            <person name="Jing Y."/>
            <person name="Jocker A."/>
            <person name="Kenton S.M."/>
            <person name="Kim D.J."/>
            <person name="Klee K."/>
            <person name="Lai H."/>
            <person name="Lang C."/>
            <person name="Lin S."/>
            <person name="Macmil S.L."/>
            <person name="Magdelenat G."/>
            <person name="Matthews L."/>
            <person name="McCorrison J."/>
            <person name="Monaghan E.L."/>
            <person name="Mun J.H."/>
            <person name="Najar F.Z."/>
            <person name="Nicholson C."/>
            <person name="Noirot C."/>
            <person name="O'Bleness M."/>
            <person name="Paule C.R."/>
            <person name="Poulain J."/>
            <person name="Prion F."/>
            <person name="Qin B."/>
            <person name="Qu C."/>
            <person name="Retzel E.F."/>
            <person name="Riddle C."/>
            <person name="Sallet E."/>
            <person name="Samain S."/>
            <person name="Samson N."/>
            <person name="Sanders I."/>
            <person name="Saurat O."/>
            <person name="Scarpelli C."/>
            <person name="Schiex T."/>
            <person name="Segurens B."/>
            <person name="Severin A.J."/>
            <person name="Sherrier D.J."/>
            <person name="Shi R."/>
            <person name="Sims S."/>
            <person name="Singer S.R."/>
            <person name="Sinharoy S."/>
            <person name="Sterck L."/>
            <person name="Viollet A."/>
            <person name="Wang B.B."/>
            <person name="Wang K."/>
            <person name="Wang M."/>
            <person name="Wang X."/>
            <person name="Warfsmann J."/>
            <person name="Weissenbach J."/>
            <person name="White D.D."/>
            <person name="White J.D."/>
            <person name="Wiley G.B."/>
            <person name="Wincker P."/>
            <person name="Xing Y."/>
            <person name="Yang L."/>
            <person name="Yao Z."/>
            <person name="Ying F."/>
            <person name="Zhai J."/>
            <person name="Zhou L."/>
            <person name="Zuber A."/>
            <person name="Denarie J."/>
            <person name="Dixon R.A."/>
            <person name="May G.D."/>
            <person name="Schwartz D.C."/>
            <person name="Rogers J."/>
            <person name="Quetier F."/>
            <person name="Town C.D."/>
            <person name="Roe B.A."/>
        </authorList>
    </citation>
    <scope>NUCLEOTIDE SEQUENCE [LARGE SCALE GENOMIC DNA]</scope>
    <source>
        <strain evidence="7">A17</strain>
        <strain evidence="9 10">cv. Jemalong A17</strain>
    </source>
</reference>
<keyword evidence="1" id="KW-0433">Leucine-rich repeat</keyword>
<dbReference type="InterPro" id="IPR027417">
    <property type="entry name" value="P-loop_NTPase"/>
</dbReference>
<dbReference type="Proteomes" id="UP000265566">
    <property type="component" value="Chromosome 5"/>
</dbReference>
<dbReference type="AlphaFoldDB" id="G7KAX4"/>
<feature type="domain" description="R13L1/DRL21-like LRR repeat region" evidence="6">
    <location>
        <begin position="658"/>
        <end position="792"/>
    </location>
</feature>
<dbReference type="PANTHER" id="PTHR36766:SF40">
    <property type="entry name" value="DISEASE RESISTANCE PROTEIN RGA3"/>
    <property type="match status" value="1"/>
</dbReference>
<dbReference type="GO" id="GO:0016787">
    <property type="term" value="F:hydrolase activity"/>
    <property type="evidence" value="ECO:0007669"/>
    <property type="project" value="UniProtKB-KW"/>
</dbReference>
<reference evidence="7 10" key="2">
    <citation type="journal article" date="2014" name="BMC Genomics">
        <title>An improved genome release (version Mt4.0) for the model legume Medicago truncatula.</title>
        <authorList>
            <person name="Tang H."/>
            <person name="Krishnakumar V."/>
            <person name="Bidwell S."/>
            <person name="Rosen B."/>
            <person name="Chan A."/>
            <person name="Zhou S."/>
            <person name="Gentzbittel L."/>
            <person name="Childs K.L."/>
            <person name="Yandell M."/>
            <person name="Gundlach H."/>
            <person name="Mayer K.F."/>
            <person name="Schwartz D.C."/>
            <person name="Town C.D."/>
        </authorList>
    </citation>
    <scope>GENOME REANNOTATION</scope>
    <source>
        <strain evidence="9 10">cv. Jemalong A17</strain>
    </source>
</reference>
<dbReference type="Pfam" id="PF23247">
    <property type="entry name" value="LRR_RPS2"/>
    <property type="match status" value="1"/>
</dbReference>
<name>G7KAX4_MEDTR</name>
<dbReference type="EMBL" id="CM001221">
    <property type="protein sequence ID" value="AES95702.1"/>
    <property type="molecule type" value="Genomic_DNA"/>
</dbReference>
<dbReference type="PRINTS" id="PR00364">
    <property type="entry name" value="DISEASERSIST"/>
</dbReference>
<dbReference type="InterPro" id="IPR042197">
    <property type="entry name" value="Apaf_helical"/>
</dbReference>
<evidence type="ECO:0000256" key="1">
    <source>
        <dbReference type="ARBA" id="ARBA00022614"/>
    </source>
</evidence>
<keyword evidence="8" id="KW-0378">Hydrolase</keyword>
<dbReference type="Pfam" id="PF13855">
    <property type="entry name" value="LRR_8"/>
    <property type="match status" value="1"/>
</dbReference>
<dbReference type="EnsemblPlants" id="AES95702">
    <property type="protein sequence ID" value="AES95702"/>
    <property type="gene ID" value="MTR_5g028420"/>
</dbReference>
<reference evidence="9" key="3">
    <citation type="submission" date="2015-04" db="UniProtKB">
        <authorList>
            <consortium name="EnsemblPlants"/>
        </authorList>
    </citation>
    <scope>IDENTIFICATION</scope>
    <source>
        <strain evidence="9">cv. Jemalong A17</strain>
    </source>
</reference>
<dbReference type="KEGG" id="mtr:11407549"/>
<organism evidence="7 10">
    <name type="scientific">Medicago truncatula</name>
    <name type="common">Barrel medic</name>
    <name type="synonym">Medicago tribuloides</name>
    <dbReference type="NCBI Taxonomy" id="3880"/>
    <lineage>
        <taxon>Eukaryota</taxon>
        <taxon>Viridiplantae</taxon>
        <taxon>Streptophyta</taxon>
        <taxon>Embryophyta</taxon>
        <taxon>Tracheophyta</taxon>
        <taxon>Spermatophyta</taxon>
        <taxon>Magnoliopsida</taxon>
        <taxon>eudicotyledons</taxon>
        <taxon>Gunneridae</taxon>
        <taxon>Pentapetalae</taxon>
        <taxon>rosids</taxon>
        <taxon>fabids</taxon>
        <taxon>Fabales</taxon>
        <taxon>Fabaceae</taxon>
        <taxon>Papilionoideae</taxon>
        <taxon>50 kb inversion clade</taxon>
        <taxon>NPAAA clade</taxon>
        <taxon>Hologalegina</taxon>
        <taxon>IRL clade</taxon>
        <taxon>Trifolieae</taxon>
        <taxon>Medicago</taxon>
    </lineage>
</organism>
<dbReference type="eggNOG" id="KOG4658">
    <property type="taxonomic scope" value="Eukaryota"/>
</dbReference>
<dbReference type="PaxDb" id="3880-AES95702"/>
<evidence type="ECO:0000313" key="7">
    <source>
        <dbReference type="EMBL" id="AES95702.1"/>
    </source>
</evidence>
<protein>
    <submittedName>
        <fullName evidence="7">LRR and NB-ARC domain disease resistance protein, putative</fullName>
    </submittedName>
    <submittedName>
        <fullName evidence="8">Putative P-loop containing nucleoside triphosphate hydrolase, leucine-rich repeat domain, L</fullName>
    </submittedName>
</protein>
<dbReference type="STRING" id="3880.G7KAX4"/>
<evidence type="ECO:0000313" key="8">
    <source>
        <dbReference type="EMBL" id="RHN54760.1"/>
    </source>
</evidence>
<dbReference type="GO" id="GO:0006952">
    <property type="term" value="P:defense response"/>
    <property type="evidence" value="ECO:0007669"/>
    <property type="project" value="UniProtKB-KW"/>
</dbReference>
<dbReference type="InterPro" id="IPR056789">
    <property type="entry name" value="LRR_R13L1-DRL21"/>
</dbReference>
<dbReference type="InterPro" id="IPR057135">
    <property type="entry name" value="At4g27190-like_LRR"/>
</dbReference>
<dbReference type="Proteomes" id="UP000002051">
    <property type="component" value="Chromosome 5"/>
</dbReference>
<dbReference type="Gene3D" id="1.10.10.10">
    <property type="entry name" value="Winged helix-like DNA-binding domain superfamily/Winged helix DNA-binding domain"/>
    <property type="match status" value="1"/>
</dbReference>
<feature type="domain" description="Disease resistance protein At4g27190-like leucine-rich repeats" evidence="4">
    <location>
        <begin position="889"/>
        <end position="1037"/>
    </location>
</feature>
<dbReference type="Pfam" id="PF23559">
    <property type="entry name" value="WHD_DRP"/>
    <property type="match status" value="1"/>
</dbReference>
<dbReference type="Pfam" id="PF25019">
    <property type="entry name" value="LRR_R13L1-DRL21"/>
    <property type="match status" value="1"/>
</dbReference>
<dbReference type="PANTHER" id="PTHR36766">
    <property type="entry name" value="PLANT BROAD-SPECTRUM MILDEW RESISTANCE PROTEIN RPW8"/>
    <property type="match status" value="1"/>
</dbReference>
<dbReference type="Gene3D" id="3.40.50.300">
    <property type="entry name" value="P-loop containing nucleotide triphosphate hydrolases"/>
    <property type="match status" value="1"/>
</dbReference>
<dbReference type="Gramene" id="rna29842">
    <property type="protein sequence ID" value="RHN54760.1"/>
    <property type="gene ID" value="gene29842"/>
</dbReference>
<dbReference type="HOGENOM" id="CLU_000837_8_8_1"/>
<dbReference type="GO" id="GO:0043531">
    <property type="term" value="F:ADP binding"/>
    <property type="evidence" value="ECO:0007669"/>
    <property type="project" value="InterPro"/>
</dbReference>
<evidence type="ECO:0000259" key="5">
    <source>
        <dbReference type="Pfam" id="PF23559"/>
    </source>
</evidence>
<dbReference type="InterPro" id="IPR036388">
    <property type="entry name" value="WH-like_DNA-bd_sf"/>
</dbReference>
<dbReference type="InterPro" id="IPR001611">
    <property type="entry name" value="Leu-rich_rpt"/>
</dbReference>
<evidence type="ECO:0000256" key="2">
    <source>
        <dbReference type="ARBA" id="ARBA00022737"/>
    </source>
</evidence>
<dbReference type="OrthoDB" id="1397969at2759"/>
<dbReference type="Gene3D" id="3.80.10.10">
    <property type="entry name" value="Ribonuclease Inhibitor"/>
    <property type="match status" value="3"/>
</dbReference>
<proteinExistence type="predicted"/>
<dbReference type="EMBL" id="PSQE01000005">
    <property type="protein sequence ID" value="RHN54760.1"/>
    <property type="molecule type" value="Genomic_DNA"/>
</dbReference>
<accession>G7KAX4</accession>
<keyword evidence="10" id="KW-1185">Reference proteome</keyword>
<evidence type="ECO:0000313" key="10">
    <source>
        <dbReference type="Proteomes" id="UP000002051"/>
    </source>
</evidence>
<evidence type="ECO:0000256" key="3">
    <source>
        <dbReference type="ARBA" id="ARBA00022821"/>
    </source>
</evidence>
<dbReference type="Gene3D" id="1.10.8.430">
    <property type="entry name" value="Helical domain of apoptotic protease-activating factors"/>
    <property type="match status" value="1"/>
</dbReference>
<evidence type="ECO:0000259" key="4">
    <source>
        <dbReference type="Pfam" id="PF23247"/>
    </source>
</evidence>
<sequence>MVAYSISSILQLISTLKPIPTRLSGIDHINKLEDILKEINDKVQKLSYSSIGEVRLLPLLQKVRDVVIDLNDLMEVLRYNESTTSGSTTAFIAFGLKITNHFKVKKAAEEFKRLIEVDLKGLCLSISQEAAEAATETVNSNMKNVKRNFEKITMVGRENEKKEIIDQLLKLNNPADDFVPVIVIVGVPGIGKTKLASLVCEDEQVKAHFGFEPIWIRSLHETFDVEYIANLAMTTVIDGSVRRLLVLDDLRIEIKHDLEKLQKKLTESGGTSWAILITTRSNYVADNISVARYVLKGLNRHESQLLFQQIRGQTSTSTNNKQDNIEWELVKDCGGVPLAIVTVAMLMKNQSAGGVSILAADQIAEVERKFLQELKFMYYKDLPMLHKLCFAYCSLFPRDYLIDAERLIELWTAEGFLTIPQQQFCRPCFNDFVPLVFQQVEEKEEGVVSNHSYRMNRLMHKLARLVTCEENMTVNSMGDKVKGGMLRASFDFALDLSCGIPDLLFDKAKKLRTILLPYSTNNPRLPHEVKMTTSTCDKIFNTFKSLRVLDLHDLGIKMVPTSIEEVKYLRYLDLSHNNIEKLPSSITKLIHLQTLKLSQCHILKELPKDLDGLSCLNHLDIEGCLDLTHMPSGINKLTSLQTLSLFVASKKQVITGGLRELTDLNNLRGRLEISHLEQVMFSPSKEAAQDEFLKNKQHLEFLTLRWDHDDEEEEEEEKVSHVKDIDRKLLDCLEPHPNLRALFIVGYNRHTLSNWLHSIQCLVKFTLNDCPKCEFLPPMDQLPHLKVLQIRRLDSLKFIAENNQVGNSPSSTTPILFFPSLKELTISDCPNLKSWWENEIWGNDRPYFSCISKLNIQCCPKLACMPLYPGLDDELVLVESNVRSMRDTMHHADGSETTTKSKPFSKLKSMVIERIEQTPPERWLKNFVSLEELHIRDCVILKSLPQGFKSLSSLISLTIERCEELDLDISGTEWKGLRKLRSLTLRSIPKLKSLPREIENLNSLHDLRLYDCHGLTDLTESIGNLTSLGKLVISECRNLDYLPKGMEMLQSLNTLIIMDCPLLLPRCQPDTGDDWPQIAHIKNKLVKKTPQDLRDDM</sequence>
<feature type="domain" description="Disease resistance protein winged helix" evidence="5">
    <location>
        <begin position="395"/>
        <end position="463"/>
    </location>
</feature>
<keyword evidence="3" id="KW-0611">Plant defense</keyword>